<gene>
    <name evidence="2" type="ORF">STSP2_01288</name>
</gene>
<organism evidence="2 3">
    <name type="scientific">Anaerohalosphaera lusitana</name>
    <dbReference type="NCBI Taxonomy" id="1936003"/>
    <lineage>
        <taxon>Bacteria</taxon>
        <taxon>Pseudomonadati</taxon>
        <taxon>Planctomycetota</taxon>
        <taxon>Phycisphaerae</taxon>
        <taxon>Sedimentisphaerales</taxon>
        <taxon>Anaerohalosphaeraceae</taxon>
        <taxon>Anaerohalosphaera</taxon>
    </lineage>
</organism>
<feature type="region of interest" description="Disordered" evidence="1">
    <location>
        <begin position="54"/>
        <end position="85"/>
    </location>
</feature>
<evidence type="ECO:0000313" key="3">
    <source>
        <dbReference type="Proteomes" id="UP000189674"/>
    </source>
</evidence>
<keyword evidence="3" id="KW-1185">Reference proteome</keyword>
<sequence length="85" mass="9380">MSSFKAVATITFIILIAGCAKYEMPAPATSHPAHPDAQTTPLDPVATTLAIDEENLPQTPPEFKRHKEHIQNKKSQQMDTPQQMP</sequence>
<evidence type="ECO:0000256" key="1">
    <source>
        <dbReference type="SAM" id="MobiDB-lite"/>
    </source>
</evidence>
<feature type="compositionally biased region" description="Basic and acidic residues" evidence="1">
    <location>
        <begin position="62"/>
        <end position="71"/>
    </location>
</feature>
<dbReference type="Proteomes" id="UP000189674">
    <property type="component" value="Chromosome"/>
</dbReference>
<evidence type="ECO:0008006" key="4">
    <source>
        <dbReference type="Google" id="ProtNLM"/>
    </source>
</evidence>
<accession>A0A1U9NJM1</accession>
<dbReference type="KEGG" id="alus:STSP2_01288"/>
<reference evidence="3" key="1">
    <citation type="submission" date="2017-02" db="EMBL/GenBank/DDBJ databases">
        <title>Comparative genomics and description of representatives of a novel lineage of planctomycetes thriving in anoxic sediments.</title>
        <authorList>
            <person name="Spring S."/>
            <person name="Bunk B."/>
            <person name="Sproer C."/>
        </authorList>
    </citation>
    <scope>NUCLEOTIDE SEQUENCE [LARGE SCALE GENOMIC DNA]</scope>
    <source>
        <strain evidence="3">ST-NAGAB-D1</strain>
    </source>
</reference>
<dbReference type="PROSITE" id="PS51257">
    <property type="entry name" value="PROKAR_LIPOPROTEIN"/>
    <property type="match status" value="1"/>
</dbReference>
<feature type="compositionally biased region" description="Polar residues" evidence="1">
    <location>
        <begin position="73"/>
        <end position="85"/>
    </location>
</feature>
<evidence type="ECO:0000313" key="2">
    <source>
        <dbReference type="EMBL" id="AQT68133.1"/>
    </source>
</evidence>
<dbReference type="EMBL" id="CP019791">
    <property type="protein sequence ID" value="AQT68133.1"/>
    <property type="molecule type" value="Genomic_DNA"/>
</dbReference>
<protein>
    <recommendedName>
        <fullName evidence="4">Lipoprotein</fullName>
    </recommendedName>
</protein>
<proteinExistence type="predicted"/>
<dbReference type="RefSeq" id="WP_146660870.1">
    <property type="nucleotide sequence ID" value="NZ_CP019791.1"/>
</dbReference>
<dbReference type="AlphaFoldDB" id="A0A1U9NJM1"/>
<dbReference type="STRING" id="1936003.STSP2_01288"/>
<name>A0A1U9NJM1_9BACT</name>